<dbReference type="Proteomes" id="UP000199409">
    <property type="component" value="Unassembled WGS sequence"/>
</dbReference>
<dbReference type="PANTHER" id="PTHR30111">
    <property type="entry name" value="33 KDA CHAPERONIN"/>
    <property type="match status" value="1"/>
</dbReference>
<dbReference type="OrthoDB" id="9793753at2"/>
<keyword evidence="5 6" id="KW-0676">Redox-active center</keyword>
<dbReference type="NCBIfam" id="NF001033">
    <property type="entry name" value="PRK00114.1"/>
    <property type="match status" value="1"/>
</dbReference>
<dbReference type="EMBL" id="FNQN01000001">
    <property type="protein sequence ID" value="SDZ75434.1"/>
    <property type="molecule type" value="Genomic_DNA"/>
</dbReference>
<dbReference type="Gene3D" id="3.90.1280.10">
    <property type="entry name" value="HSP33 redox switch-like"/>
    <property type="match status" value="1"/>
</dbReference>
<sequence>MEDYLLRVVSPDGMFRAAATVSTQLVRTVCEKQQTDYTATVALGRLLTGGALLGCLLKGEQRLALVMEGNGPLGKVSVEADARGRVRGTVRNPVAGLPPVAGRFDVAGAIGRAGFLHVWKDLGLKKPYQSMLQLQSSEVAEDLAWYLTSSEQVPSSLGLGVELDVDGRVAVAGGFLVQTLPNADSDKVDLLSERIKALPPTTTLFKQGMNPAEILGEIFSSADFSIEQQIPLQFYCPCNQQQIEKMLLGLGAEELRSLTEENDPVEVVCEYCRHHYRFNRKQMSELIEMAK</sequence>
<dbReference type="PANTHER" id="PTHR30111:SF1">
    <property type="entry name" value="33 KDA CHAPERONIN"/>
    <property type="match status" value="1"/>
</dbReference>
<dbReference type="GO" id="GO:0044183">
    <property type="term" value="F:protein folding chaperone"/>
    <property type="evidence" value="ECO:0007669"/>
    <property type="project" value="TreeGrafter"/>
</dbReference>
<dbReference type="GO" id="GO:0005737">
    <property type="term" value="C:cytoplasm"/>
    <property type="evidence" value="ECO:0007669"/>
    <property type="project" value="UniProtKB-SubCell"/>
</dbReference>
<comment type="function">
    <text evidence="6">Redox regulated molecular chaperone. Protects both thermally unfolding and oxidatively damaged proteins from irreversible aggregation. Plays an important role in the bacterial defense system toward oxidative stress.</text>
</comment>
<keyword evidence="8" id="KW-1185">Reference proteome</keyword>
<protein>
    <recommendedName>
        <fullName evidence="6">33 kDa chaperonin</fullName>
    </recommendedName>
    <alternativeName>
        <fullName evidence="6">Heat shock protein 33 homolog</fullName>
        <shortName evidence="6">HSP33</shortName>
    </alternativeName>
</protein>
<dbReference type="Gene3D" id="3.55.30.10">
    <property type="entry name" value="Hsp33 domain"/>
    <property type="match status" value="1"/>
</dbReference>
<dbReference type="RefSeq" id="WP_092344010.1">
    <property type="nucleotide sequence ID" value="NZ_FNQN01000001.1"/>
</dbReference>
<evidence type="ECO:0000256" key="1">
    <source>
        <dbReference type="ARBA" id="ARBA00022490"/>
    </source>
</evidence>
<dbReference type="InterPro" id="IPR016154">
    <property type="entry name" value="Heat_shock_Hsp33_C"/>
</dbReference>
<dbReference type="Pfam" id="PF01430">
    <property type="entry name" value="HSP33"/>
    <property type="match status" value="1"/>
</dbReference>
<accession>A0A1H3VMF7</accession>
<evidence type="ECO:0000313" key="8">
    <source>
        <dbReference type="Proteomes" id="UP000199409"/>
    </source>
</evidence>
<name>A0A1H3VMF7_9BACT</name>
<keyword evidence="4 6" id="KW-0143">Chaperone</keyword>
<dbReference type="AlphaFoldDB" id="A0A1H3VMF7"/>
<keyword evidence="1 6" id="KW-0963">Cytoplasm</keyword>
<gene>
    <name evidence="6" type="primary">hslO</name>
    <name evidence="7" type="ORF">SAMN05660420_00135</name>
</gene>
<dbReference type="GO" id="GO:0042026">
    <property type="term" value="P:protein refolding"/>
    <property type="evidence" value="ECO:0007669"/>
    <property type="project" value="TreeGrafter"/>
</dbReference>
<dbReference type="InterPro" id="IPR000397">
    <property type="entry name" value="Heat_shock_Hsp33"/>
</dbReference>
<dbReference type="CDD" id="cd00498">
    <property type="entry name" value="Hsp33"/>
    <property type="match status" value="1"/>
</dbReference>
<evidence type="ECO:0000256" key="2">
    <source>
        <dbReference type="ARBA" id="ARBA00022833"/>
    </source>
</evidence>
<proteinExistence type="inferred from homology"/>
<keyword evidence="3 6" id="KW-1015">Disulfide bond</keyword>
<evidence type="ECO:0000256" key="3">
    <source>
        <dbReference type="ARBA" id="ARBA00023157"/>
    </source>
</evidence>
<dbReference type="GO" id="GO:0051082">
    <property type="term" value="F:unfolded protein binding"/>
    <property type="evidence" value="ECO:0007669"/>
    <property type="project" value="UniProtKB-UniRule"/>
</dbReference>
<keyword evidence="2 6" id="KW-0862">Zinc</keyword>
<comment type="subcellular location">
    <subcellularLocation>
        <location evidence="6">Cytoplasm</location>
    </subcellularLocation>
</comment>
<dbReference type="SUPFAM" id="SSF64397">
    <property type="entry name" value="Hsp33 domain"/>
    <property type="match status" value="1"/>
</dbReference>
<evidence type="ECO:0000313" key="7">
    <source>
        <dbReference type="EMBL" id="SDZ75434.1"/>
    </source>
</evidence>
<evidence type="ECO:0000256" key="4">
    <source>
        <dbReference type="ARBA" id="ARBA00023186"/>
    </source>
</evidence>
<evidence type="ECO:0000256" key="6">
    <source>
        <dbReference type="HAMAP-Rule" id="MF_00117"/>
    </source>
</evidence>
<organism evidence="7 8">
    <name type="scientific">Desulfuromusa kysingii</name>
    <dbReference type="NCBI Taxonomy" id="37625"/>
    <lineage>
        <taxon>Bacteria</taxon>
        <taxon>Pseudomonadati</taxon>
        <taxon>Thermodesulfobacteriota</taxon>
        <taxon>Desulfuromonadia</taxon>
        <taxon>Desulfuromonadales</taxon>
        <taxon>Geopsychrobacteraceae</taxon>
        <taxon>Desulfuromusa</taxon>
    </lineage>
</organism>
<dbReference type="InterPro" id="IPR016153">
    <property type="entry name" value="Heat_shock_Hsp33_N"/>
</dbReference>
<comment type="PTM">
    <text evidence="6">Under oxidizing conditions two disulfide bonds are formed involving the reactive cysteines. Under reducing conditions zinc is bound to the reactive cysteines and the protein is inactive.</text>
</comment>
<dbReference type="HAMAP" id="MF_00117">
    <property type="entry name" value="HslO"/>
    <property type="match status" value="1"/>
</dbReference>
<feature type="disulfide bond" description="Redox-active" evidence="6">
    <location>
        <begin position="269"/>
        <end position="272"/>
    </location>
</feature>
<dbReference type="PIRSF" id="PIRSF005261">
    <property type="entry name" value="Heat_shock_Hsp33"/>
    <property type="match status" value="1"/>
</dbReference>
<evidence type="ECO:0000256" key="5">
    <source>
        <dbReference type="ARBA" id="ARBA00023284"/>
    </source>
</evidence>
<dbReference type="STRING" id="37625.SAMN05660420_00135"/>
<comment type="similarity">
    <text evidence="6">Belongs to the HSP33 family.</text>
</comment>
<dbReference type="SUPFAM" id="SSF118352">
    <property type="entry name" value="HSP33 redox switch-like"/>
    <property type="match status" value="1"/>
</dbReference>
<feature type="disulfide bond" description="Redox-active" evidence="6">
    <location>
        <begin position="236"/>
        <end position="238"/>
    </location>
</feature>
<reference evidence="7 8" key="1">
    <citation type="submission" date="2016-10" db="EMBL/GenBank/DDBJ databases">
        <authorList>
            <person name="de Groot N.N."/>
        </authorList>
    </citation>
    <scope>NUCLEOTIDE SEQUENCE [LARGE SCALE GENOMIC DNA]</scope>
    <source>
        <strain evidence="7 8">DSM 7343</strain>
    </source>
</reference>